<proteinExistence type="inferred from homology"/>
<keyword evidence="4" id="KW-0809">Transit peptide</keyword>
<evidence type="ECO:0000256" key="1">
    <source>
        <dbReference type="ARBA" id="ARBA00004173"/>
    </source>
</evidence>
<evidence type="ECO:0000256" key="8">
    <source>
        <dbReference type="ARBA" id="ARBA00032055"/>
    </source>
</evidence>
<dbReference type="GO" id="GO:0032543">
    <property type="term" value="P:mitochondrial translation"/>
    <property type="evidence" value="ECO:0007669"/>
    <property type="project" value="InterPro"/>
</dbReference>
<evidence type="ECO:0000256" key="9">
    <source>
        <dbReference type="ARBA" id="ARBA00035130"/>
    </source>
</evidence>
<dbReference type="Proteomes" id="UP000085678">
    <property type="component" value="Unplaced"/>
</dbReference>
<dbReference type="InterPro" id="IPR001648">
    <property type="entry name" value="Ribosomal_bS18"/>
</dbReference>
<dbReference type="GeneID" id="106166218"/>
<dbReference type="STRING" id="7574.A0A1S3IRJ8"/>
<reference evidence="12" key="1">
    <citation type="submission" date="2025-08" db="UniProtKB">
        <authorList>
            <consortium name="RefSeq"/>
        </authorList>
    </citation>
    <scope>IDENTIFICATION</scope>
    <source>
        <tissue evidence="12">Gonads</tissue>
    </source>
</reference>
<keyword evidence="11" id="KW-1185">Reference proteome</keyword>
<dbReference type="PANTHER" id="PTHR13329:SF2">
    <property type="entry name" value="SMALL RIBOSOMAL SUBUNIT PROTEIN MS40"/>
    <property type="match status" value="1"/>
</dbReference>
<evidence type="ECO:0000256" key="6">
    <source>
        <dbReference type="ARBA" id="ARBA00023128"/>
    </source>
</evidence>
<comment type="similarity">
    <text evidence="2">Belongs to the bacterial ribosomal protein bS18 family. Mitochondrion-specific ribosomal protein mS40 subfamily.</text>
</comment>
<dbReference type="KEGG" id="lak:106166218"/>
<keyword evidence="7" id="KW-0687">Ribonucleoprotein</keyword>
<keyword evidence="6" id="KW-0496">Mitochondrion</keyword>
<dbReference type="SUPFAM" id="SSF46911">
    <property type="entry name" value="Ribosomal protein S18"/>
    <property type="match status" value="1"/>
</dbReference>
<evidence type="ECO:0000256" key="10">
    <source>
        <dbReference type="ARBA" id="ARBA00035515"/>
    </source>
</evidence>
<dbReference type="InterPro" id="IPR036870">
    <property type="entry name" value="Ribosomal_bS18_sf"/>
</dbReference>
<evidence type="ECO:0000256" key="2">
    <source>
        <dbReference type="ARBA" id="ARBA00006136"/>
    </source>
</evidence>
<sequence>MAAAKLTTSILFSRNLNRLGKGIYMCRSAFMMRKTAVNQLFPVEFNQASRWVSTSPIWCQKDNASEEDELDDDTEEVKEDGRVHVTFAEAKAPVEESIAYMQSEVFKERYGDYPVYFYYRRNHKGNTPPRVTRRTCIKGNFVTAGNPCPICRDRFLTVDYRNLDLLKQFVSEETGEVLKVHQTGVCRKQQKKLIFAVEKARDLGFMRAPFHDRYYNYKEYYPHLTEKDVVLKTQPKPPRPRDRRFLTYMDMLTKKYLREKLKYQ</sequence>
<dbReference type="PANTHER" id="PTHR13329">
    <property type="entry name" value="MITOCHONDRIAL RIBOSOMAL PROTEIN S18B"/>
    <property type="match status" value="1"/>
</dbReference>
<protein>
    <recommendedName>
        <fullName evidence="9">Small ribosomal subunit protein mS40</fullName>
    </recommendedName>
    <alternativeName>
        <fullName evidence="8">28S ribosomal protein S18-2, mitochondrial</fullName>
    </alternativeName>
    <alternativeName>
        <fullName evidence="10">28S ribosomal protein S18b, mitochondrial</fullName>
    </alternativeName>
</protein>
<evidence type="ECO:0000256" key="5">
    <source>
        <dbReference type="ARBA" id="ARBA00022980"/>
    </source>
</evidence>
<evidence type="ECO:0000313" key="12">
    <source>
        <dbReference type="RefSeq" id="XP_013400154.1"/>
    </source>
</evidence>
<dbReference type="AlphaFoldDB" id="A0A1S3IRJ8"/>
<dbReference type="InParanoid" id="A0A1S3IRJ8"/>
<keyword evidence="5" id="KW-0689">Ribosomal protein</keyword>
<dbReference type="InterPro" id="IPR040054">
    <property type="entry name" value="MRPS18B"/>
</dbReference>
<comment type="subcellular location">
    <subcellularLocation>
        <location evidence="1">Mitochondrion</location>
    </subcellularLocation>
</comment>
<evidence type="ECO:0000256" key="4">
    <source>
        <dbReference type="ARBA" id="ARBA00022946"/>
    </source>
</evidence>
<evidence type="ECO:0000313" key="11">
    <source>
        <dbReference type="Proteomes" id="UP000085678"/>
    </source>
</evidence>
<evidence type="ECO:0000256" key="7">
    <source>
        <dbReference type="ARBA" id="ARBA00023274"/>
    </source>
</evidence>
<name>A0A1S3IRJ8_LINAN</name>
<organism evidence="11 12">
    <name type="scientific">Lingula anatina</name>
    <name type="common">Brachiopod</name>
    <name type="synonym">Lingula unguis</name>
    <dbReference type="NCBI Taxonomy" id="7574"/>
    <lineage>
        <taxon>Eukaryota</taxon>
        <taxon>Metazoa</taxon>
        <taxon>Spiralia</taxon>
        <taxon>Lophotrochozoa</taxon>
        <taxon>Brachiopoda</taxon>
        <taxon>Linguliformea</taxon>
        <taxon>Lingulata</taxon>
        <taxon>Lingulida</taxon>
        <taxon>Linguloidea</taxon>
        <taxon>Lingulidae</taxon>
        <taxon>Lingula</taxon>
    </lineage>
</organism>
<evidence type="ECO:0000256" key="3">
    <source>
        <dbReference type="ARBA" id="ARBA00022553"/>
    </source>
</evidence>
<accession>A0A1S3IRJ8</accession>
<keyword evidence="3" id="KW-0597">Phosphoprotein</keyword>
<dbReference type="OrthoDB" id="21463at2759"/>
<dbReference type="Gene3D" id="4.10.640.10">
    <property type="entry name" value="Ribosomal protein S18"/>
    <property type="match status" value="1"/>
</dbReference>
<gene>
    <name evidence="12" type="primary">LOC106166218</name>
</gene>
<dbReference type="GO" id="GO:0003735">
    <property type="term" value="F:structural constituent of ribosome"/>
    <property type="evidence" value="ECO:0007669"/>
    <property type="project" value="InterPro"/>
</dbReference>
<dbReference type="FunFam" id="4.10.640.10:FF:000008">
    <property type="entry name" value="28S ribosomal protein S18b, mitochondrial"/>
    <property type="match status" value="1"/>
</dbReference>
<dbReference type="GO" id="GO:0005763">
    <property type="term" value="C:mitochondrial small ribosomal subunit"/>
    <property type="evidence" value="ECO:0007669"/>
    <property type="project" value="UniProtKB-ARBA"/>
</dbReference>
<dbReference type="RefSeq" id="XP_013400154.1">
    <property type="nucleotide sequence ID" value="XM_013544700.1"/>
</dbReference>
<dbReference type="Pfam" id="PF01084">
    <property type="entry name" value="Ribosomal_S18"/>
    <property type="match status" value="1"/>
</dbReference>